<reference evidence="1 2" key="1">
    <citation type="submission" date="2018-08" db="EMBL/GenBank/DDBJ databases">
        <title>Paraburkholderia sp. DHOM06 isolated from forest soil.</title>
        <authorList>
            <person name="Gao Z.-H."/>
            <person name="Qiu L.-H."/>
        </authorList>
    </citation>
    <scope>NUCLEOTIDE SEQUENCE [LARGE SCALE GENOMIC DNA]</scope>
    <source>
        <strain evidence="1 2">DHOM06</strain>
    </source>
</reference>
<organism evidence="1 2">
    <name type="scientific">Trinickia dinghuensis</name>
    <dbReference type="NCBI Taxonomy" id="2291023"/>
    <lineage>
        <taxon>Bacteria</taxon>
        <taxon>Pseudomonadati</taxon>
        <taxon>Pseudomonadota</taxon>
        <taxon>Betaproteobacteria</taxon>
        <taxon>Burkholderiales</taxon>
        <taxon>Burkholderiaceae</taxon>
        <taxon>Trinickia</taxon>
    </lineage>
</organism>
<evidence type="ECO:0000313" key="2">
    <source>
        <dbReference type="Proteomes" id="UP000256838"/>
    </source>
</evidence>
<keyword evidence="2" id="KW-1185">Reference proteome</keyword>
<protein>
    <submittedName>
        <fullName evidence="1">DUF1173 family protein</fullName>
    </submittedName>
</protein>
<dbReference type="AlphaFoldDB" id="A0A3D8K0G1"/>
<dbReference type="Pfam" id="PF06666">
    <property type="entry name" value="DUF1173"/>
    <property type="match status" value="1"/>
</dbReference>
<accession>A0A3D8K0G1</accession>
<dbReference type="EMBL" id="QRGA01000006">
    <property type="protein sequence ID" value="RDU98917.1"/>
    <property type="molecule type" value="Genomic_DNA"/>
</dbReference>
<dbReference type="InterPro" id="IPR009553">
    <property type="entry name" value="DUF1173"/>
</dbReference>
<evidence type="ECO:0000313" key="1">
    <source>
        <dbReference type="EMBL" id="RDU98917.1"/>
    </source>
</evidence>
<comment type="caution">
    <text evidence="1">The sequence shown here is derived from an EMBL/GenBank/DDBJ whole genome shotgun (WGS) entry which is preliminary data.</text>
</comment>
<gene>
    <name evidence="1" type="ORF">DWV00_11770</name>
</gene>
<dbReference type="RefSeq" id="WP_115533732.1">
    <property type="nucleotide sequence ID" value="NZ_QRGA01000006.1"/>
</dbReference>
<dbReference type="Proteomes" id="UP000256838">
    <property type="component" value="Unassembled WGS sequence"/>
</dbReference>
<sequence length="154" mass="17779">MIDSFETQLKTYSQKFKDDLIILGIAEPGKIKPYATISSVVAMPVVHSQIPYDSGYERDLALHLISEERAFRKPLRYDAKEYMQVHPDFVLLDTTEPVVVEVYGMNTKEYLARKKEKQEIYSKGEYPFDLWEWNAVDCRDLGQWLATTPLPVGA</sequence>
<dbReference type="OrthoDB" id="8952417at2"/>
<name>A0A3D8K0G1_9BURK</name>
<proteinExistence type="predicted"/>